<reference evidence="2 3" key="1">
    <citation type="submission" date="2024-01" db="EMBL/GenBank/DDBJ databases">
        <title>The genomes of 5 underutilized Papilionoideae crops provide insights into root nodulation and disease resistanc.</title>
        <authorList>
            <person name="Jiang F."/>
        </authorList>
    </citation>
    <scope>NUCLEOTIDE SEQUENCE [LARGE SCALE GENOMIC DNA]</scope>
    <source>
        <strain evidence="2">LVBAO_FW01</strain>
        <tissue evidence="2">Leaves</tissue>
    </source>
</reference>
<sequence>MENNSQGLSRFWIVFLSPSAASQKVGELLNTFADLFHLVALSTFLLEDSTFTTPCSILKELLVVLSPLDSPLPAFSVVTHRTTLTLLLHNMYSNYLIGEPSAWNRQWRESSRKRPTRPRFPDCRSHLANDGIEAIRVGMKAQRDGNADTLNSVSLILVERTPCLRSLGLKDTSTDETTSTRRRGSGQVERVQNRGGVRQGLKF</sequence>
<organism evidence="2 3">
    <name type="scientific">Canavalia gladiata</name>
    <name type="common">Sword bean</name>
    <name type="synonym">Dolichos gladiatus</name>
    <dbReference type="NCBI Taxonomy" id="3824"/>
    <lineage>
        <taxon>Eukaryota</taxon>
        <taxon>Viridiplantae</taxon>
        <taxon>Streptophyta</taxon>
        <taxon>Embryophyta</taxon>
        <taxon>Tracheophyta</taxon>
        <taxon>Spermatophyta</taxon>
        <taxon>Magnoliopsida</taxon>
        <taxon>eudicotyledons</taxon>
        <taxon>Gunneridae</taxon>
        <taxon>Pentapetalae</taxon>
        <taxon>rosids</taxon>
        <taxon>fabids</taxon>
        <taxon>Fabales</taxon>
        <taxon>Fabaceae</taxon>
        <taxon>Papilionoideae</taxon>
        <taxon>50 kb inversion clade</taxon>
        <taxon>NPAAA clade</taxon>
        <taxon>indigoferoid/millettioid clade</taxon>
        <taxon>Phaseoleae</taxon>
        <taxon>Canavalia</taxon>
    </lineage>
</organism>
<gene>
    <name evidence="2" type="ORF">VNO77_44166</name>
</gene>
<comment type="caution">
    <text evidence="2">The sequence shown here is derived from an EMBL/GenBank/DDBJ whole genome shotgun (WGS) entry which is preliminary data.</text>
</comment>
<evidence type="ECO:0000313" key="2">
    <source>
        <dbReference type="EMBL" id="KAK7306240.1"/>
    </source>
</evidence>
<keyword evidence="3" id="KW-1185">Reference proteome</keyword>
<accession>A0AAN9JVF4</accession>
<feature type="region of interest" description="Disordered" evidence="1">
    <location>
        <begin position="169"/>
        <end position="203"/>
    </location>
</feature>
<dbReference type="EMBL" id="JAYMYQ010000011">
    <property type="protein sequence ID" value="KAK7306240.1"/>
    <property type="molecule type" value="Genomic_DNA"/>
</dbReference>
<evidence type="ECO:0000313" key="3">
    <source>
        <dbReference type="Proteomes" id="UP001367508"/>
    </source>
</evidence>
<evidence type="ECO:0000256" key="1">
    <source>
        <dbReference type="SAM" id="MobiDB-lite"/>
    </source>
</evidence>
<dbReference type="Proteomes" id="UP001367508">
    <property type="component" value="Unassembled WGS sequence"/>
</dbReference>
<proteinExistence type="predicted"/>
<dbReference type="AlphaFoldDB" id="A0AAN9JVF4"/>
<name>A0AAN9JVF4_CANGL</name>
<protein>
    <submittedName>
        <fullName evidence="2">Uncharacterized protein</fullName>
    </submittedName>
</protein>